<dbReference type="Gene3D" id="1.25.40.690">
    <property type="match status" value="1"/>
</dbReference>
<accession>A0A8H7QU47</accession>
<dbReference type="OrthoDB" id="3797628at2759"/>
<keyword evidence="3" id="KW-1185">Reference proteome</keyword>
<dbReference type="Proteomes" id="UP000603453">
    <property type="component" value="Unassembled WGS sequence"/>
</dbReference>
<proteinExistence type="predicted"/>
<dbReference type="Pfam" id="PF12110">
    <property type="entry name" value="Nup96"/>
    <property type="match status" value="1"/>
</dbReference>
<comment type="caution">
    <text evidence="2">The sequence shown here is derived from an EMBL/GenBank/DDBJ whole genome shotgun (WGS) entry which is preliminary data.</text>
</comment>
<reference evidence="2" key="1">
    <citation type="submission" date="2020-12" db="EMBL/GenBank/DDBJ databases">
        <title>Metabolic potential, ecology and presence of endohyphal bacteria is reflected in genomic diversity of Mucoromycotina.</title>
        <authorList>
            <person name="Muszewska A."/>
            <person name="Okrasinska A."/>
            <person name="Steczkiewicz K."/>
            <person name="Drgas O."/>
            <person name="Orlowska M."/>
            <person name="Perlinska-Lenart U."/>
            <person name="Aleksandrzak-Piekarczyk T."/>
            <person name="Szatraj K."/>
            <person name="Zielenkiewicz U."/>
            <person name="Pilsyk S."/>
            <person name="Malc E."/>
            <person name="Mieczkowski P."/>
            <person name="Kruszewska J.S."/>
            <person name="Biernat P."/>
            <person name="Pawlowska J."/>
        </authorList>
    </citation>
    <scope>NUCLEOTIDE SEQUENCE</scope>
    <source>
        <strain evidence="2">WA0000017839</strain>
    </source>
</reference>
<gene>
    <name evidence="2" type="ORF">INT47_003038</name>
</gene>
<dbReference type="EMBL" id="JAEPRD010000113">
    <property type="protein sequence ID" value="KAG2198325.1"/>
    <property type="molecule type" value="Genomic_DNA"/>
</dbReference>
<evidence type="ECO:0000313" key="3">
    <source>
        <dbReference type="Proteomes" id="UP000603453"/>
    </source>
</evidence>
<organism evidence="2 3">
    <name type="scientific">Mucor saturninus</name>
    <dbReference type="NCBI Taxonomy" id="64648"/>
    <lineage>
        <taxon>Eukaryota</taxon>
        <taxon>Fungi</taxon>
        <taxon>Fungi incertae sedis</taxon>
        <taxon>Mucoromycota</taxon>
        <taxon>Mucoromycotina</taxon>
        <taxon>Mucoromycetes</taxon>
        <taxon>Mucorales</taxon>
        <taxon>Mucorineae</taxon>
        <taxon>Mucoraceae</taxon>
        <taxon>Mucor</taxon>
    </lineage>
</organism>
<name>A0A8H7QU47_9FUNG</name>
<feature type="domain" description="Nuclear pore complex protein NUP96 C-terminal" evidence="1">
    <location>
        <begin position="122"/>
        <end position="237"/>
    </location>
</feature>
<dbReference type="AlphaFoldDB" id="A0A8H7QU47"/>
<sequence>MLSGRKRSHPSALMMQTPIVDSKYKLLELRSKQVMTIFQKQSELISNAENLPTGRLKPDTDFSAYNTPLLKEYSVDIQLIWGLAVALFQSNSQSWIRNLVLPGLESQLEINLKQHDDPFVTTFTYLSFGQRDLACQEAKRLEDFQLSMYITHSGLKDVRETVQDHIKTLQTQGKWQNMTPFHKRSWRTISGKLDYSEEDGFTVTERVSWQCCLGMYIWYGNRFGDVPSLQKYNTAIDSSIVNIHHLTTVKNTAAPDVSCLWYQLFQWWLGDKGIAKLDSWPLDLVWLLTVYKPSGEISDLYAMKWIENLEKIDQSESAIYAALFLKRPVEKVNQILRQCEWNNESKLLNEYHIPSKIICFAKALNAHDDWDFDEEYRILLEGGLYKQAKMSLLHFILPRYFDSECYELQLSASDTKLFS</sequence>
<evidence type="ECO:0000313" key="2">
    <source>
        <dbReference type="EMBL" id="KAG2198325.1"/>
    </source>
</evidence>
<dbReference type="InterPro" id="IPR021967">
    <property type="entry name" value="Nup98_C"/>
</dbReference>
<evidence type="ECO:0000259" key="1">
    <source>
        <dbReference type="Pfam" id="PF12110"/>
    </source>
</evidence>
<protein>
    <recommendedName>
        <fullName evidence="1">Nuclear pore complex protein NUP96 C-terminal domain-containing protein</fullName>
    </recommendedName>
</protein>